<organism evidence="1 2">
    <name type="scientific">Roseiconus nitratireducens</name>
    <dbReference type="NCBI Taxonomy" id="2605748"/>
    <lineage>
        <taxon>Bacteria</taxon>
        <taxon>Pseudomonadati</taxon>
        <taxon>Planctomycetota</taxon>
        <taxon>Planctomycetia</taxon>
        <taxon>Pirellulales</taxon>
        <taxon>Pirellulaceae</taxon>
        <taxon>Roseiconus</taxon>
    </lineage>
</organism>
<name>A0A5M6DFE0_9BACT</name>
<evidence type="ECO:0000313" key="1">
    <source>
        <dbReference type="EMBL" id="KAA5546267.1"/>
    </source>
</evidence>
<dbReference type="Proteomes" id="UP000324479">
    <property type="component" value="Unassembled WGS sequence"/>
</dbReference>
<dbReference type="InterPro" id="IPR042099">
    <property type="entry name" value="ANL_N_sf"/>
</dbReference>
<comment type="caution">
    <text evidence="1">The sequence shown here is derived from an EMBL/GenBank/DDBJ whole genome shotgun (WGS) entry which is preliminary data.</text>
</comment>
<dbReference type="InterPro" id="IPR053158">
    <property type="entry name" value="CapK_Type1_Caps_Biosynth"/>
</dbReference>
<dbReference type="GO" id="GO:0016874">
    <property type="term" value="F:ligase activity"/>
    <property type="evidence" value="ECO:0007669"/>
    <property type="project" value="UniProtKB-KW"/>
</dbReference>
<dbReference type="EMBL" id="VWOX01000002">
    <property type="protein sequence ID" value="KAA5546267.1"/>
    <property type="molecule type" value="Genomic_DNA"/>
</dbReference>
<protein>
    <submittedName>
        <fullName evidence="1">Phenylacetate--CoA ligase family protein</fullName>
    </submittedName>
</protein>
<accession>A0A5M6DFE0</accession>
<dbReference type="Gene3D" id="3.40.50.12780">
    <property type="entry name" value="N-terminal domain of ligase-like"/>
    <property type="match status" value="1"/>
</dbReference>
<keyword evidence="1" id="KW-0436">Ligase</keyword>
<gene>
    <name evidence="1" type="ORF">FYK55_05110</name>
</gene>
<sequence length="496" mass="55296">MNLGWLMQECVLPLMLLPTRSQAMKHARRIRQCQRMPLEKLRGLQLNRLRELVELAAAESPFYSDLFRANGFDAEMLGSLDDLQRVPVTTKDDVEANFPDGMVIASRRSDDWQYVGTRGTTRRVMVVHDFQRRDFQRAAIMVALTEDSPYRYGAGQFSIPPDACSVHCGLEGNRADSVSGHLWAIASGRIKRDRAAISDLRGLVMEKWIQPTTIWPPLSLDEGDLPLAECVAALRQAKPTQLTALPEYLKALADYLDRSGEDPPHIPVVRPMGANLPASWKPAIADAFRGSVREHYGSREMGPMAFDCGQANGLHVMMDQHLIEVVRDGATVGEGELGRVLVTDLNNFAMPLIRYDIGDLARITYAPCACGRTSPRLLLEGRVQDAFVLSGGRVLTAEDVSNHFAELPEIRDFELTEMRGNKWALRVVPQPLAKLDLQQIGDRFVTWSGESRRINVRSSTAIRPESSGKYRHCKSLSFGKLLAEQEPIPVAADRAV</sequence>
<dbReference type="PANTHER" id="PTHR36932:SF1">
    <property type="entry name" value="CAPSULAR POLYSACCHARIDE BIOSYNTHESIS PROTEIN"/>
    <property type="match status" value="1"/>
</dbReference>
<dbReference type="SUPFAM" id="SSF56801">
    <property type="entry name" value="Acetyl-CoA synthetase-like"/>
    <property type="match status" value="1"/>
</dbReference>
<dbReference type="AlphaFoldDB" id="A0A5M6DFE0"/>
<keyword evidence="2" id="KW-1185">Reference proteome</keyword>
<reference evidence="1 2" key="1">
    <citation type="submission" date="2019-08" db="EMBL/GenBank/DDBJ databases">
        <authorList>
            <person name="Dhanesh K."/>
            <person name="Kumar G."/>
            <person name="Sasikala C."/>
            <person name="Venkata Ramana C."/>
        </authorList>
    </citation>
    <scope>NUCLEOTIDE SEQUENCE [LARGE SCALE GENOMIC DNA]</scope>
    <source>
        <strain evidence="1 2">JC645</strain>
    </source>
</reference>
<dbReference type="RefSeq" id="WP_150075274.1">
    <property type="nucleotide sequence ID" value="NZ_VWOX01000002.1"/>
</dbReference>
<proteinExistence type="predicted"/>
<dbReference type="PANTHER" id="PTHR36932">
    <property type="entry name" value="CAPSULAR POLYSACCHARIDE BIOSYNTHESIS PROTEIN"/>
    <property type="match status" value="1"/>
</dbReference>
<evidence type="ECO:0000313" key="2">
    <source>
        <dbReference type="Proteomes" id="UP000324479"/>
    </source>
</evidence>